<keyword evidence="2" id="KW-1185">Reference proteome</keyword>
<name>A0ABR7BTY0_9ACTN</name>
<organism evidence="1 2">
    <name type="scientific">Eggerthella hominis</name>
    <dbReference type="NCBI Taxonomy" id="2763043"/>
    <lineage>
        <taxon>Bacteria</taxon>
        <taxon>Bacillati</taxon>
        <taxon>Actinomycetota</taxon>
        <taxon>Coriobacteriia</taxon>
        <taxon>Eggerthellales</taxon>
        <taxon>Eggerthellaceae</taxon>
        <taxon>Eggerthella</taxon>
    </lineage>
</organism>
<dbReference type="EMBL" id="JACOOA010000005">
    <property type="protein sequence ID" value="MBC5585043.1"/>
    <property type="molecule type" value="Genomic_DNA"/>
</dbReference>
<proteinExistence type="predicted"/>
<gene>
    <name evidence="1" type="ORF">H8S61_12695</name>
</gene>
<dbReference type="Proteomes" id="UP000622448">
    <property type="component" value="Unassembled WGS sequence"/>
</dbReference>
<dbReference type="RefSeq" id="WP_186939227.1">
    <property type="nucleotide sequence ID" value="NZ_JACOOA010000005.1"/>
</dbReference>
<evidence type="ECO:0000313" key="1">
    <source>
        <dbReference type="EMBL" id="MBC5585043.1"/>
    </source>
</evidence>
<evidence type="ECO:0000313" key="2">
    <source>
        <dbReference type="Proteomes" id="UP000622448"/>
    </source>
</evidence>
<reference evidence="1 2" key="1">
    <citation type="submission" date="2020-08" db="EMBL/GenBank/DDBJ databases">
        <title>Genome public.</title>
        <authorList>
            <person name="Liu C."/>
            <person name="Sun Q."/>
        </authorList>
    </citation>
    <scope>NUCLEOTIDE SEQUENCE [LARGE SCALE GENOMIC DNA]</scope>
    <source>
        <strain evidence="1 2">NSJ-70</strain>
    </source>
</reference>
<comment type="caution">
    <text evidence="1">The sequence shown here is derived from an EMBL/GenBank/DDBJ whole genome shotgun (WGS) entry which is preliminary data.</text>
</comment>
<accession>A0ABR7BTY0</accession>
<protein>
    <submittedName>
        <fullName evidence="1">DUF559 domain-containing protein</fullName>
    </submittedName>
</protein>
<dbReference type="Gene3D" id="3.40.960.10">
    <property type="entry name" value="VSR Endonuclease"/>
    <property type="match status" value="1"/>
</dbReference>
<sequence length="329" mass="36187">MGGSQVYFGFQSALQIARTIGSDDRVAVRGGMNGLPDKAPSEEELAEIVERLRSAYPQVRIDSPAHVLVSTGSYRRFSESCKEHVCSAPLAGRPFYRLSRNAYAAVPALALVQVASREQSEMSVRELAYELCGTYQTERTGVDSAYQTPPLASIRELRDFASRNSSVDGARKVIRMLRYAADGSASPRETKQALVLGLPLMYGGYGLGIPRMNYEVKASPAARAITGKSCFRCDLCWPEAKLDVEYQSRESHEGEASRISDSRRANALAAMGWTVIGVTNDELDSLPATDTIASTIRRLLGKRAQVRVANHHARKLKLRRQLGLPARYE</sequence>